<feature type="region of interest" description="Disordered" evidence="1">
    <location>
        <begin position="1"/>
        <end position="118"/>
    </location>
</feature>
<evidence type="ECO:0000313" key="3">
    <source>
        <dbReference type="Proteomes" id="UP001215598"/>
    </source>
</evidence>
<evidence type="ECO:0000313" key="2">
    <source>
        <dbReference type="EMBL" id="KAJ7781448.1"/>
    </source>
</evidence>
<keyword evidence="3" id="KW-1185">Reference proteome</keyword>
<feature type="region of interest" description="Disordered" evidence="1">
    <location>
        <begin position="380"/>
        <end position="483"/>
    </location>
</feature>
<reference evidence="2" key="1">
    <citation type="submission" date="2023-03" db="EMBL/GenBank/DDBJ databases">
        <title>Massive genome expansion in bonnet fungi (Mycena s.s.) driven by repeated elements and novel gene families across ecological guilds.</title>
        <authorList>
            <consortium name="Lawrence Berkeley National Laboratory"/>
            <person name="Harder C.B."/>
            <person name="Miyauchi S."/>
            <person name="Viragh M."/>
            <person name="Kuo A."/>
            <person name="Thoen E."/>
            <person name="Andreopoulos B."/>
            <person name="Lu D."/>
            <person name="Skrede I."/>
            <person name="Drula E."/>
            <person name="Henrissat B."/>
            <person name="Morin E."/>
            <person name="Kohler A."/>
            <person name="Barry K."/>
            <person name="LaButti K."/>
            <person name="Morin E."/>
            <person name="Salamov A."/>
            <person name="Lipzen A."/>
            <person name="Mereny Z."/>
            <person name="Hegedus B."/>
            <person name="Baldrian P."/>
            <person name="Stursova M."/>
            <person name="Weitz H."/>
            <person name="Taylor A."/>
            <person name="Grigoriev I.V."/>
            <person name="Nagy L.G."/>
            <person name="Martin F."/>
            <person name="Kauserud H."/>
        </authorList>
    </citation>
    <scope>NUCLEOTIDE SEQUENCE</scope>
    <source>
        <strain evidence="2">CBHHK182m</strain>
    </source>
</reference>
<proteinExistence type="predicted"/>
<feature type="region of interest" description="Disordered" evidence="1">
    <location>
        <begin position="500"/>
        <end position="539"/>
    </location>
</feature>
<feature type="compositionally biased region" description="Acidic residues" evidence="1">
    <location>
        <begin position="439"/>
        <end position="451"/>
    </location>
</feature>
<gene>
    <name evidence="2" type="ORF">B0H16DRAFT_1498413</name>
</gene>
<accession>A0AAD7KA39</accession>
<feature type="compositionally biased region" description="Pro residues" evidence="1">
    <location>
        <begin position="163"/>
        <end position="173"/>
    </location>
</feature>
<dbReference type="Proteomes" id="UP001215598">
    <property type="component" value="Unassembled WGS sequence"/>
</dbReference>
<protein>
    <submittedName>
        <fullName evidence="2">Uncharacterized protein</fullName>
    </submittedName>
</protein>
<feature type="compositionally biased region" description="Low complexity" evidence="1">
    <location>
        <begin position="174"/>
        <end position="183"/>
    </location>
</feature>
<feature type="region of interest" description="Disordered" evidence="1">
    <location>
        <begin position="141"/>
        <end position="183"/>
    </location>
</feature>
<organism evidence="2 3">
    <name type="scientific">Mycena metata</name>
    <dbReference type="NCBI Taxonomy" id="1033252"/>
    <lineage>
        <taxon>Eukaryota</taxon>
        <taxon>Fungi</taxon>
        <taxon>Dikarya</taxon>
        <taxon>Basidiomycota</taxon>
        <taxon>Agaricomycotina</taxon>
        <taxon>Agaricomycetes</taxon>
        <taxon>Agaricomycetidae</taxon>
        <taxon>Agaricales</taxon>
        <taxon>Marasmiineae</taxon>
        <taxon>Mycenaceae</taxon>
        <taxon>Mycena</taxon>
    </lineage>
</organism>
<evidence type="ECO:0000256" key="1">
    <source>
        <dbReference type="SAM" id="MobiDB-lite"/>
    </source>
</evidence>
<feature type="region of interest" description="Disordered" evidence="1">
    <location>
        <begin position="257"/>
        <end position="311"/>
    </location>
</feature>
<sequence>MPPAATQAASPKAKSPELPPAPKPVKKELPPAKRTTSLPKSVVQPEQKKASHRSSKPIINWFQRKLAGGSSLVKPKRAENQQPLGVQGRPASIPLRPTNRISSAPLPSGATKHLSKLDIARRKTISLNEEEDGELYANDLASEHSRDSTWSPLEADEDASVRPLPPSAPPSPSPSLSTSSYVSDPRTFRSMAASTKPTTLLSIDLNGNGMAHIAQAPAAPISRLHVRSSSSTTTPAAVVGSGASITFSALPPSPISSSVDAATRNNGHSLNTSSSQPAPNGSNVSSVQAPLHTAHHPRNNPRPSSPPLDNASVLTLASSAYAIPSRAGVNGPGWSSAPPSALNDSLSHFGGSITYADAESTSQYLLGEDDVDASVRALRPRSSRRGSWESEASRWSARVAQNGAAGTSSLARDGRSMWTSNSIRTGGLSVENGMYERSDEGDDRSDTDEASQTEPRTVPPLDVEQLGSPGSGSQPTPKNALQGGEAYIAALRVPLPASTEDLSVEQAGTVDSSAVSLNEDPKDEEFGDLTPNERPQDLA</sequence>
<dbReference type="AlphaFoldDB" id="A0AAD7KA39"/>
<dbReference type="EMBL" id="JARKIB010000004">
    <property type="protein sequence ID" value="KAJ7781448.1"/>
    <property type="molecule type" value="Genomic_DNA"/>
</dbReference>
<feature type="compositionally biased region" description="Polar residues" evidence="1">
    <location>
        <begin position="257"/>
        <end position="288"/>
    </location>
</feature>
<comment type="caution">
    <text evidence="2">The sequence shown here is derived from an EMBL/GenBank/DDBJ whole genome shotgun (WGS) entry which is preliminary data.</text>
</comment>
<name>A0AAD7KA39_9AGAR</name>